<dbReference type="InterPro" id="IPR028994">
    <property type="entry name" value="Integrin_alpha_N"/>
</dbReference>
<dbReference type="PANTHER" id="PTHR16026:SF0">
    <property type="entry name" value="CARTILAGE ACIDIC PROTEIN 1"/>
    <property type="match status" value="1"/>
</dbReference>
<name>X1TL78_9ZZZZ</name>
<protein>
    <recommendedName>
        <fullName evidence="3">ASPIC/UnbV domain-containing protein</fullName>
    </recommendedName>
</protein>
<gene>
    <name evidence="2" type="ORF">S12H4_52198</name>
</gene>
<evidence type="ECO:0000256" key="1">
    <source>
        <dbReference type="ARBA" id="ARBA00022729"/>
    </source>
</evidence>
<dbReference type="EMBL" id="BARW01033087">
    <property type="protein sequence ID" value="GAJ05999.1"/>
    <property type="molecule type" value="Genomic_DNA"/>
</dbReference>
<dbReference type="PANTHER" id="PTHR16026">
    <property type="entry name" value="CARTILAGE ACIDIC PROTEIN 1"/>
    <property type="match status" value="1"/>
</dbReference>
<dbReference type="SUPFAM" id="SSF69318">
    <property type="entry name" value="Integrin alpha N-terminal domain"/>
    <property type="match status" value="1"/>
</dbReference>
<reference evidence="2" key="1">
    <citation type="journal article" date="2014" name="Front. Microbiol.">
        <title>High frequency of phylogenetically diverse reductive dehalogenase-homologous genes in deep subseafloor sedimentary metagenomes.</title>
        <authorList>
            <person name="Kawai M."/>
            <person name="Futagami T."/>
            <person name="Toyoda A."/>
            <person name="Takaki Y."/>
            <person name="Nishi S."/>
            <person name="Hori S."/>
            <person name="Arai W."/>
            <person name="Tsubouchi T."/>
            <person name="Morono Y."/>
            <person name="Uchiyama I."/>
            <person name="Ito T."/>
            <person name="Fujiyama A."/>
            <person name="Inagaki F."/>
            <person name="Takami H."/>
        </authorList>
    </citation>
    <scope>NUCLEOTIDE SEQUENCE</scope>
    <source>
        <strain evidence="2">Expedition CK06-06</strain>
    </source>
</reference>
<comment type="caution">
    <text evidence="2">The sequence shown here is derived from an EMBL/GenBank/DDBJ whole genome shotgun (WGS) entry which is preliminary data.</text>
</comment>
<dbReference type="Gene3D" id="2.130.10.130">
    <property type="entry name" value="Integrin alpha, N-terminal"/>
    <property type="match status" value="1"/>
</dbReference>
<proteinExistence type="predicted"/>
<sequence length="139" mass="15277">MTAPSCSQRNKQFTLLSPNRTGITFRNSIEETEEFNHLAYSYLYNGAGVAIGDINNDGLPDIYFTGNLVSSRLYLNKGDLKFKDITQSAGVAASETWNNGAAMADINGDGFLDIYVCSSTDGRPKYRKNLLFINNGDLT</sequence>
<dbReference type="AlphaFoldDB" id="X1TL78"/>
<evidence type="ECO:0008006" key="3">
    <source>
        <dbReference type="Google" id="ProtNLM"/>
    </source>
</evidence>
<accession>X1TL78</accession>
<dbReference type="Pfam" id="PF13517">
    <property type="entry name" value="FG-GAP_3"/>
    <property type="match status" value="1"/>
</dbReference>
<feature type="non-terminal residue" evidence="2">
    <location>
        <position position="139"/>
    </location>
</feature>
<organism evidence="2">
    <name type="scientific">marine sediment metagenome</name>
    <dbReference type="NCBI Taxonomy" id="412755"/>
    <lineage>
        <taxon>unclassified sequences</taxon>
        <taxon>metagenomes</taxon>
        <taxon>ecological metagenomes</taxon>
    </lineage>
</organism>
<keyword evidence="1" id="KW-0732">Signal</keyword>
<evidence type="ECO:0000313" key="2">
    <source>
        <dbReference type="EMBL" id="GAJ05999.1"/>
    </source>
</evidence>
<dbReference type="InterPro" id="IPR027039">
    <property type="entry name" value="Crtac1"/>
</dbReference>
<dbReference type="InterPro" id="IPR013517">
    <property type="entry name" value="FG-GAP"/>
</dbReference>